<reference evidence="1 2" key="1">
    <citation type="submission" date="2020-03" db="EMBL/GenBank/DDBJ databases">
        <title>Soil Listeria distribution.</title>
        <authorList>
            <person name="Liao J."/>
            <person name="Wiedmann M."/>
        </authorList>
    </citation>
    <scope>NUCLEOTIDE SEQUENCE [LARGE SCALE GENOMIC DNA]</scope>
    <source>
        <strain evidence="1 2">FSL L7-1523</strain>
    </source>
</reference>
<evidence type="ECO:0000313" key="2">
    <source>
        <dbReference type="Proteomes" id="UP000564536"/>
    </source>
</evidence>
<sequence length="61" mass="6997">MSETEKLYSEQTIGKHTYQIISVFPTQPAETFHQKMKRILLHHLNEIPTAECIGTNGKNNV</sequence>
<dbReference type="Proteomes" id="UP000564536">
    <property type="component" value="Unassembled WGS sequence"/>
</dbReference>
<dbReference type="RefSeq" id="WP_185424630.1">
    <property type="nucleotide sequence ID" value="NZ_JAARRL010000004.1"/>
</dbReference>
<comment type="caution">
    <text evidence="1">The sequence shown here is derived from an EMBL/GenBank/DDBJ whole genome shotgun (WGS) entry which is preliminary data.</text>
</comment>
<name>A0A841Z593_9LIST</name>
<evidence type="ECO:0000313" key="1">
    <source>
        <dbReference type="EMBL" id="MBC1499637.1"/>
    </source>
</evidence>
<proteinExistence type="predicted"/>
<dbReference type="EMBL" id="JAARRL010000004">
    <property type="protein sequence ID" value="MBC1499637.1"/>
    <property type="molecule type" value="Genomic_DNA"/>
</dbReference>
<gene>
    <name evidence="1" type="ORF">HB943_03405</name>
</gene>
<accession>A0A841Z593</accession>
<protein>
    <submittedName>
        <fullName evidence="1">Uncharacterized protein</fullName>
    </submittedName>
</protein>
<dbReference type="AlphaFoldDB" id="A0A841Z593"/>
<organism evidence="1 2">
    <name type="scientific">Listeria weihenstephanensis</name>
    <dbReference type="NCBI Taxonomy" id="1006155"/>
    <lineage>
        <taxon>Bacteria</taxon>
        <taxon>Bacillati</taxon>
        <taxon>Bacillota</taxon>
        <taxon>Bacilli</taxon>
        <taxon>Bacillales</taxon>
        <taxon>Listeriaceae</taxon>
        <taxon>Listeria</taxon>
    </lineage>
</organism>